<dbReference type="PANTHER" id="PTHR10492:SF57">
    <property type="entry name" value="ATP-DEPENDENT DNA HELICASE"/>
    <property type="match status" value="1"/>
</dbReference>
<sequence>MEELNYDSTELQNFLANVDQLNDDQKNIYDTIIKAYNKEIDQTLFFVDGPGGYGKTFLFNIILAKIRSESNIAIAVASSGIAALLLNGGRTAHSRFKIPIKLFENSTLNISKQSELAKLIKMTKLIIWDEAPMAHKFTFEAVDRTFRDITGVDKPFGGIIFVMGGDFRQILPVVIRGTHSHIVNACIKSSSLWRIVQIMHLTINMRIHKQDNEEQKEFVNYLLKIGQGEEQKYDDIGEDIIKLNNTMILDNGILELLISTIFPNLDSNYQDTINYINYIKNRAILTTRNEDVDDINSQIINIFPGNTQEFLSADSVEDENSVYENLYSVEFLNTLTPNGTPPHRLILKIGVPIILLRNISTIEGLCNGTRLIVRGFQRHVIDAEIITGSHLGKRVFIPRIRIAPSDSDLPFQLIRRQFPIRLAFAMTINKAQGQTIPYVGLDLRNPVFTHGQLYVALSRVQSKDNIKILVNNICNDDRPGVYTKNIVYREVL</sequence>
<dbReference type="GO" id="GO:0006310">
    <property type="term" value="P:DNA recombination"/>
    <property type="evidence" value="ECO:0007669"/>
    <property type="project" value="UniProtKB-KW"/>
</dbReference>
<dbReference type="PANTHER" id="PTHR10492">
    <property type="match status" value="1"/>
</dbReference>
<dbReference type="AlphaFoldDB" id="A0A015L3S9"/>
<dbReference type="GO" id="GO:0043139">
    <property type="term" value="F:5'-3' DNA helicase activity"/>
    <property type="evidence" value="ECO:0007669"/>
    <property type="project" value="UniProtKB-EC"/>
</dbReference>
<dbReference type="OMA" id="FHSREVE"/>
<comment type="similarity">
    <text evidence="1">Belongs to the helicase family.</text>
</comment>
<name>A0A015L3S9_RHIIW</name>
<evidence type="ECO:0000259" key="3">
    <source>
        <dbReference type="Pfam" id="PF21530"/>
    </source>
</evidence>
<organism evidence="4 5">
    <name type="scientific">Rhizophagus irregularis (strain DAOM 197198w)</name>
    <name type="common">Glomus intraradices</name>
    <dbReference type="NCBI Taxonomy" id="1432141"/>
    <lineage>
        <taxon>Eukaryota</taxon>
        <taxon>Fungi</taxon>
        <taxon>Fungi incertae sedis</taxon>
        <taxon>Mucoromycota</taxon>
        <taxon>Glomeromycotina</taxon>
        <taxon>Glomeromycetes</taxon>
        <taxon>Glomerales</taxon>
        <taxon>Glomeraceae</taxon>
        <taxon>Rhizophagus</taxon>
    </lineage>
</organism>
<evidence type="ECO:0000259" key="2">
    <source>
        <dbReference type="Pfam" id="PF05970"/>
    </source>
</evidence>
<dbReference type="InterPro" id="IPR010285">
    <property type="entry name" value="DNA_helicase_pif1-like_DEAD"/>
</dbReference>
<dbReference type="GO" id="GO:0016887">
    <property type="term" value="F:ATP hydrolysis activity"/>
    <property type="evidence" value="ECO:0007669"/>
    <property type="project" value="RHEA"/>
</dbReference>
<dbReference type="GO" id="GO:0000723">
    <property type="term" value="P:telomere maintenance"/>
    <property type="evidence" value="ECO:0007669"/>
    <property type="project" value="InterPro"/>
</dbReference>
<dbReference type="GO" id="GO:0006281">
    <property type="term" value="P:DNA repair"/>
    <property type="evidence" value="ECO:0007669"/>
    <property type="project" value="UniProtKB-KW"/>
</dbReference>
<dbReference type="CDD" id="cd18809">
    <property type="entry name" value="SF1_C_RecD"/>
    <property type="match status" value="1"/>
</dbReference>
<dbReference type="Pfam" id="PF05970">
    <property type="entry name" value="PIF1"/>
    <property type="match status" value="1"/>
</dbReference>
<keyword evidence="1" id="KW-0233">DNA recombination</keyword>
<evidence type="ECO:0000313" key="5">
    <source>
        <dbReference type="Proteomes" id="UP000022910"/>
    </source>
</evidence>
<dbReference type="STRING" id="1432141.A0A015L3S9"/>
<keyword evidence="1" id="KW-0547">Nucleotide-binding</keyword>
<dbReference type="EMBL" id="JEMT01012960">
    <property type="protein sequence ID" value="EXX74359.1"/>
    <property type="molecule type" value="Genomic_DNA"/>
</dbReference>
<dbReference type="Pfam" id="PF21530">
    <property type="entry name" value="Pif1_2B_dom"/>
    <property type="match status" value="1"/>
</dbReference>
<keyword evidence="1" id="KW-0347">Helicase</keyword>
<keyword evidence="1" id="KW-0378">Hydrolase</keyword>
<dbReference type="InterPro" id="IPR027417">
    <property type="entry name" value="P-loop_NTPase"/>
</dbReference>
<keyword evidence="1" id="KW-0234">DNA repair</keyword>
<protein>
    <recommendedName>
        <fullName evidence="1">ATP-dependent DNA helicase</fullName>
        <ecNumber evidence="1">5.6.2.3</ecNumber>
    </recommendedName>
</protein>
<dbReference type="SUPFAM" id="SSF52540">
    <property type="entry name" value="P-loop containing nucleoside triphosphate hydrolases"/>
    <property type="match status" value="2"/>
</dbReference>
<dbReference type="InterPro" id="IPR049163">
    <property type="entry name" value="Pif1-like_2B_dom"/>
</dbReference>
<evidence type="ECO:0000313" key="4">
    <source>
        <dbReference type="EMBL" id="EXX74359.1"/>
    </source>
</evidence>
<dbReference type="HOGENOM" id="CLU_001324_14_1_1"/>
<gene>
    <name evidence="4" type="ORF">RirG_051830</name>
</gene>
<dbReference type="Proteomes" id="UP000022910">
    <property type="component" value="Unassembled WGS sequence"/>
</dbReference>
<feature type="domain" description="DNA helicase Pif1-like DEAD-box helicase" evidence="2">
    <location>
        <begin position="20"/>
        <end position="232"/>
    </location>
</feature>
<keyword evidence="1" id="KW-0227">DNA damage</keyword>
<dbReference type="Gene3D" id="3.40.50.300">
    <property type="entry name" value="P-loop containing nucleotide triphosphate hydrolases"/>
    <property type="match status" value="2"/>
</dbReference>
<accession>A0A015L3S9</accession>
<comment type="caution">
    <text evidence="4">The sequence shown here is derived from an EMBL/GenBank/DDBJ whole genome shotgun (WGS) entry which is preliminary data.</text>
</comment>
<keyword evidence="1" id="KW-0067">ATP-binding</keyword>
<comment type="cofactor">
    <cofactor evidence="1">
        <name>Mg(2+)</name>
        <dbReference type="ChEBI" id="CHEBI:18420"/>
    </cofactor>
</comment>
<feature type="domain" description="DNA helicase Pif1-like 2B" evidence="3">
    <location>
        <begin position="330"/>
        <end position="376"/>
    </location>
</feature>
<proteinExistence type="inferred from homology"/>
<evidence type="ECO:0000256" key="1">
    <source>
        <dbReference type="RuleBase" id="RU363044"/>
    </source>
</evidence>
<dbReference type="GO" id="GO:0005524">
    <property type="term" value="F:ATP binding"/>
    <property type="evidence" value="ECO:0007669"/>
    <property type="project" value="UniProtKB-KW"/>
</dbReference>
<dbReference type="EC" id="5.6.2.3" evidence="1"/>
<comment type="catalytic activity">
    <reaction evidence="1">
        <text>ATP + H2O = ADP + phosphate + H(+)</text>
        <dbReference type="Rhea" id="RHEA:13065"/>
        <dbReference type="ChEBI" id="CHEBI:15377"/>
        <dbReference type="ChEBI" id="CHEBI:15378"/>
        <dbReference type="ChEBI" id="CHEBI:30616"/>
        <dbReference type="ChEBI" id="CHEBI:43474"/>
        <dbReference type="ChEBI" id="CHEBI:456216"/>
        <dbReference type="EC" id="5.6.2.3"/>
    </reaction>
</comment>
<reference evidence="4 5" key="1">
    <citation type="submission" date="2014-02" db="EMBL/GenBank/DDBJ databases">
        <title>Single nucleus genome sequencing reveals high similarity among nuclei of an endomycorrhizal fungus.</title>
        <authorList>
            <person name="Lin K."/>
            <person name="Geurts R."/>
            <person name="Zhang Z."/>
            <person name="Limpens E."/>
            <person name="Saunders D.G."/>
            <person name="Mu D."/>
            <person name="Pang E."/>
            <person name="Cao H."/>
            <person name="Cha H."/>
            <person name="Lin T."/>
            <person name="Zhou Q."/>
            <person name="Shang Y."/>
            <person name="Li Y."/>
            <person name="Ivanov S."/>
            <person name="Sharma T."/>
            <person name="Velzen R.V."/>
            <person name="Ruijter N.D."/>
            <person name="Aanen D.K."/>
            <person name="Win J."/>
            <person name="Kamoun S."/>
            <person name="Bisseling T."/>
            <person name="Huang S."/>
        </authorList>
    </citation>
    <scope>NUCLEOTIDE SEQUENCE [LARGE SCALE GENOMIC DNA]</scope>
    <source>
        <strain evidence="5">DAOM197198w</strain>
    </source>
</reference>
<dbReference type="OrthoDB" id="5860629at2759"/>
<keyword evidence="5" id="KW-1185">Reference proteome</keyword>
<dbReference type="FunFam" id="3.40.50.300:FF:002884">
    <property type="entry name" value="ATP-dependent DNA helicase"/>
    <property type="match status" value="1"/>
</dbReference>